<dbReference type="AlphaFoldDB" id="A0AA86NHF1"/>
<dbReference type="EMBL" id="CATOUU010000171">
    <property type="protein sequence ID" value="CAI9919311.1"/>
    <property type="molecule type" value="Genomic_DNA"/>
</dbReference>
<evidence type="ECO:0000313" key="1">
    <source>
        <dbReference type="EMBL" id="CAI9919311.1"/>
    </source>
</evidence>
<proteinExistence type="predicted"/>
<sequence>MQYPIHYNNFSISINQNLEKLGELDELEKLGELENLFSIPPQDAMKQHHILIETQIHHSNYFHFTPDFDPDLVGARQNILTISLILTEIKQQKIKFILRSYSKIRYFRFFQHKKKKMKYLNTQNVIELCDNTCEDFDEVILYLDSKNKRIYKSNKFNNQSFNLKVLAIVMVKDNKFVNSLEIQNNNIYTLKYIHEKLVNTPIIKVHIQKELKQFKLPNTGEMCDFYPQLQYKVSDKELVRLNLLQIQKEYSKVIIDKEISFDE</sequence>
<dbReference type="EMBL" id="CAXDID020000008">
    <property type="protein sequence ID" value="CAL5977888.1"/>
    <property type="molecule type" value="Genomic_DNA"/>
</dbReference>
<dbReference type="Proteomes" id="UP001642409">
    <property type="component" value="Unassembled WGS sequence"/>
</dbReference>
<reference evidence="2 3" key="2">
    <citation type="submission" date="2024-07" db="EMBL/GenBank/DDBJ databases">
        <authorList>
            <person name="Akdeniz Z."/>
        </authorList>
    </citation>
    <scope>NUCLEOTIDE SEQUENCE [LARGE SCALE GENOMIC DNA]</scope>
</reference>
<comment type="caution">
    <text evidence="1">The sequence shown here is derived from an EMBL/GenBank/DDBJ whole genome shotgun (WGS) entry which is preliminary data.</text>
</comment>
<gene>
    <name evidence="2" type="ORF">HINF_LOCUS4524</name>
    <name evidence="1" type="ORF">HINF_LOCUS6956</name>
</gene>
<evidence type="ECO:0000313" key="2">
    <source>
        <dbReference type="EMBL" id="CAL5977888.1"/>
    </source>
</evidence>
<keyword evidence="3" id="KW-1185">Reference proteome</keyword>
<name>A0AA86NHF1_9EUKA</name>
<reference evidence="1" key="1">
    <citation type="submission" date="2023-06" db="EMBL/GenBank/DDBJ databases">
        <authorList>
            <person name="Kurt Z."/>
        </authorList>
    </citation>
    <scope>NUCLEOTIDE SEQUENCE</scope>
</reference>
<evidence type="ECO:0000313" key="3">
    <source>
        <dbReference type="Proteomes" id="UP001642409"/>
    </source>
</evidence>
<organism evidence="1">
    <name type="scientific">Hexamita inflata</name>
    <dbReference type="NCBI Taxonomy" id="28002"/>
    <lineage>
        <taxon>Eukaryota</taxon>
        <taxon>Metamonada</taxon>
        <taxon>Diplomonadida</taxon>
        <taxon>Hexamitidae</taxon>
        <taxon>Hexamitinae</taxon>
        <taxon>Hexamita</taxon>
    </lineage>
</organism>
<accession>A0AA86NHF1</accession>
<protein>
    <submittedName>
        <fullName evidence="2">Hypothetical_protein</fullName>
    </submittedName>
</protein>